<organism evidence="2 3">
    <name type="scientific">Brassica napus</name>
    <name type="common">Rape</name>
    <dbReference type="NCBI Taxonomy" id="3708"/>
    <lineage>
        <taxon>Eukaryota</taxon>
        <taxon>Viridiplantae</taxon>
        <taxon>Streptophyta</taxon>
        <taxon>Embryophyta</taxon>
        <taxon>Tracheophyta</taxon>
        <taxon>Spermatophyta</taxon>
        <taxon>Magnoliopsida</taxon>
        <taxon>eudicotyledons</taxon>
        <taxon>Gunneridae</taxon>
        <taxon>Pentapetalae</taxon>
        <taxon>rosids</taxon>
        <taxon>malvids</taxon>
        <taxon>Brassicales</taxon>
        <taxon>Brassicaceae</taxon>
        <taxon>Brassiceae</taxon>
        <taxon>Brassica</taxon>
    </lineage>
</organism>
<dbReference type="AlphaFoldDB" id="A0A078JJ34"/>
<evidence type="ECO:0000256" key="1">
    <source>
        <dbReference type="SAM" id="Coils"/>
    </source>
</evidence>
<dbReference type="PaxDb" id="3708-A0A078JJ34"/>
<name>A0A078JJ34_BRANA</name>
<keyword evidence="3" id="KW-1185">Reference proteome</keyword>
<reference evidence="2 3" key="1">
    <citation type="journal article" date="2014" name="Science">
        <title>Plant genetics. Early allopolyploid evolution in the post-Neolithic Brassica napus oilseed genome.</title>
        <authorList>
            <person name="Chalhoub B."/>
            <person name="Denoeud F."/>
            <person name="Liu S."/>
            <person name="Parkin I.A."/>
            <person name="Tang H."/>
            <person name="Wang X."/>
            <person name="Chiquet J."/>
            <person name="Belcram H."/>
            <person name="Tong C."/>
            <person name="Samans B."/>
            <person name="Correa M."/>
            <person name="Da Silva C."/>
            <person name="Just J."/>
            <person name="Falentin C."/>
            <person name="Koh C.S."/>
            <person name="Le Clainche I."/>
            <person name="Bernard M."/>
            <person name="Bento P."/>
            <person name="Noel B."/>
            <person name="Labadie K."/>
            <person name="Alberti A."/>
            <person name="Charles M."/>
            <person name="Arnaud D."/>
            <person name="Guo H."/>
            <person name="Daviaud C."/>
            <person name="Alamery S."/>
            <person name="Jabbari K."/>
            <person name="Zhao M."/>
            <person name="Edger P.P."/>
            <person name="Chelaifa H."/>
            <person name="Tack D."/>
            <person name="Lassalle G."/>
            <person name="Mestiri I."/>
            <person name="Schnel N."/>
            <person name="Le Paslier M.C."/>
            <person name="Fan G."/>
            <person name="Renault V."/>
            <person name="Bayer P.E."/>
            <person name="Golicz A.A."/>
            <person name="Manoli S."/>
            <person name="Lee T.H."/>
            <person name="Thi V.H."/>
            <person name="Chalabi S."/>
            <person name="Hu Q."/>
            <person name="Fan C."/>
            <person name="Tollenaere R."/>
            <person name="Lu Y."/>
            <person name="Battail C."/>
            <person name="Shen J."/>
            <person name="Sidebottom C.H."/>
            <person name="Wang X."/>
            <person name="Canaguier A."/>
            <person name="Chauveau A."/>
            <person name="Berard A."/>
            <person name="Deniot G."/>
            <person name="Guan M."/>
            <person name="Liu Z."/>
            <person name="Sun F."/>
            <person name="Lim Y.P."/>
            <person name="Lyons E."/>
            <person name="Town C.D."/>
            <person name="Bancroft I."/>
            <person name="Wang X."/>
            <person name="Meng J."/>
            <person name="Ma J."/>
            <person name="Pires J.C."/>
            <person name="King G.J."/>
            <person name="Brunel D."/>
            <person name="Delourme R."/>
            <person name="Renard M."/>
            <person name="Aury J.M."/>
            <person name="Adams K.L."/>
            <person name="Batley J."/>
            <person name="Snowdon R.J."/>
            <person name="Tost J."/>
            <person name="Edwards D."/>
            <person name="Zhou Y."/>
            <person name="Hua W."/>
            <person name="Sharpe A.G."/>
            <person name="Paterson A.H."/>
            <person name="Guan C."/>
            <person name="Wincker P."/>
        </authorList>
    </citation>
    <scope>NUCLEOTIDE SEQUENCE [LARGE SCALE GENOMIC DNA]</scope>
    <source>
        <strain evidence="3">cv. Darmor-bzh</strain>
    </source>
</reference>
<sequence length="203" mass="23234">MLISLFQPNPNPSLRKAHDEVKQEVEEDEEKKNKIETLNLSLALPDVSLSLTTSTFLNDFAAMAPLMSYSYSHPFSHSLSCSADFDCSVEKDDRIWCASEGTNGSAYSRFRPIGDDGVALARTPISTTVEFFRLLLLLFRLLLLPFRVTGSPRDGSDALQRLEEKVRRKQRRQIREGSIRHRFEVYLLRRIDYSTVCNWEDGV</sequence>
<proteinExistence type="predicted"/>
<dbReference type="STRING" id="3708.A0A078JJ34"/>
<dbReference type="EMBL" id="LK035427">
    <property type="protein sequence ID" value="CDY66729.1"/>
    <property type="molecule type" value="Genomic_DNA"/>
</dbReference>
<dbReference type="Proteomes" id="UP000028999">
    <property type="component" value="Unassembled WGS sequence"/>
</dbReference>
<accession>A0A078JJ34</accession>
<feature type="coiled-coil region" evidence="1">
    <location>
        <begin position="11"/>
        <end position="38"/>
    </location>
</feature>
<evidence type="ECO:0000313" key="2">
    <source>
        <dbReference type="EMBL" id="CDY66729.1"/>
    </source>
</evidence>
<evidence type="ECO:0000313" key="3">
    <source>
        <dbReference type="Proteomes" id="UP000028999"/>
    </source>
</evidence>
<protein>
    <submittedName>
        <fullName evidence="2">BnaCnng52080D protein</fullName>
    </submittedName>
</protein>
<dbReference type="Gramene" id="CDY66729">
    <property type="protein sequence ID" value="CDY66729"/>
    <property type="gene ID" value="GSBRNA2T00055638001"/>
</dbReference>
<gene>
    <name evidence="2" type="primary">BnaCnng52080D</name>
    <name evidence="2" type="ORF">GSBRNA2T00055638001</name>
</gene>
<keyword evidence="1" id="KW-0175">Coiled coil</keyword>